<evidence type="ECO:0000313" key="2">
    <source>
        <dbReference type="EMBL" id="TNN47490.1"/>
    </source>
</evidence>
<dbReference type="Proteomes" id="UP000314294">
    <property type="component" value="Unassembled WGS sequence"/>
</dbReference>
<sequence>MTGVSPSRERRTPPGRSAWDGNRKSDGDEEEEEEEEEEEAAHLNFWWEALRYSLMGLRWALSPRNILLEAACCSILATEPRLRRCSVVSWPPADTSMMSKAATYGILSTDTMMADRNLSVMPFMFLMEASSRVRTSSWAMACSGVTS</sequence>
<dbReference type="EMBL" id="SRLO01000740">
    <property type="protein sequence ID" value="TNN47490.1"/>
    <property type="molecule type" value="Genomic_DNA"/>
</dbReference>
<feature type="region of interest" description="Disordered" evidence="1">
    <location>
        <begin position="1"/>
        <end position="37"/>
    </location>
</feature>
<evidence type="ECO:0000256" key="1">
    <source>
        <dbReference type="SAM" id="MobiDB-lite"/>
    </source>
</evidence>
<accession>A0A4Z2G2U7</accession>
<reference evidence="2 3" key="1">
    <citation type="submission" date="2019-03" db="EMBL/GenBank/DDBJ databases">
        <title>First draft genome of Liparis tanakae, snailfish: a comprehensive survey of snailfish specific genes.</title>
        <authorList>
            <person name="Kim W."/>
            <person name="Song I."/>
            <person name="Jeong J.-H."/>
            <person name="Kim D."/>
            <person name="Kim S."/>
            <person name="Ryu S."/>
            <person name="Song J.Y."/>
            <person name="Lee S.K."/>
        </authorList>
    </citation>
    <scope>NUCLEOTIDE SEQUENCE [LARGE SCALE GENOMIC DNA]</scope>
    <source>
        <tissue evidence="2">Muscle</tissue>
    </source>
</reference>
<gene>
    <name evidence="2" type="ORF">EYF80_042312</name>
</gene>
<keyword evidence="3" id="KW-1185">Reference proteome</keyword>
<protein>
    <submittedName>
        <fullName evidence="2">Uncharacterized protein</fullName>
    </submittedName>
</protein>
<name>A0A4Z2G2U7_9TELE</name>
<evidence type="ECO:0000313" key="3">
    <source>
        <dbReference type="Proteomes" id="UP000314294"/>
    </source>
</evidence>
<organism evidence="2 3">
    <name type="scientific">Liparis tanakae</name>
    <name type="common">Tanaka's snailfish</name>
    <dbReference type="NCBI Taxonomy" id="230148"/>
    <lineage>
        <taxon>Eukaryota</taxon>
        <taxon>Metazoa</taxon>
        <taxon>Chordata</taxon>
        <taxon>Craniata</taxon>
        <taxon>Vertebrata</taxon>
        <taxon>Euteleostomi</taxon>
        <taxon>Actinopterygii</taxon>
        <taxon>Neopterygii</taxon>
        <taxon>Teleostei</taxon>
        <taxon>Neoteleostei</taxon>
        <taxon>Acanthomorphata</taxon>
        <taxon>Eupercaria</taxon>
        <taxon>Perciformes</taxon>
        <taxon>Cottioidei</taxon>
        <taxon>Cottales</taxon>
        <taxon>Liparidae</taxon>
        <taxon>Liparis</taxon>
    </lineage>
</organism>
<dbReference type="AlphaFoldDB" id="A0A4Z2G2U7"/>
<proteinExistence type="predicted"/>
<comment type="caution">
    <text evidence="2">The sequence shown here is derived from an EMBL/GenBank/DDBJ whole genome shotgun (WGS) entry which is preliminary data.</text>
</comment>
<feature type="compositionally biased region" description="Acidic residues" evidence="1">
    <location>
        <begin position="27"/>
        <end position="37"/>
    </location>
</feature>